<dbReference type="Proteomes" id="UP000000271">
    <property type="component" value="Chromosome"/>
</dbReference>
<keyword evidence="7 10" id="KW-0472">Membrane</keyword>
<dbReference type="GO" id="GO:0016491">
    <property type="term" value="F:oxidoreductase activity"/>
    <property type="evidence" value="ECO:0007669"/>
    <property type="project" value="UniProtKB-KW"/>
</dbReference>
<dbReference type="PANTHER" id="PTHR34573">
    <property type="entry name" value="VKC DOMAIN-CONTAINING PROTEIN"/>
    <property type="match status" value="1"/>
</dbReference>
<dbReference type="CDD" id="cd10546">
    <property type="entry name" value="VKOR"/>
    <property type="match status" value="1"/>
</dbReference>
<evidence type="ECO:0000313" key="13">
    <source>
        <dbReference type="Proteomes" id="UP000000271"/>
    </source>
</evidence>
<comment type="similarity">
    <text evidence="2">Belongs to the VKOR family.</text>
</comment>
<dbReference type="STRING" id="439292.Bsel_2577"/>
<protein>
    <submittedName>
        <fullName evidence="12">Vitamin K epoxide reductase</fullName>
    </submittedName>
</protein>
<comment type="subcellular location">
    <subcellularLocation>
        <location evidence="1">Membrane</location>
        <topology evidence="1">Multi-pass membrane protein</topology>
    </subcellularLocation>
</comment>
<keyword evidence="5 10" id="KW-1133">Transmembrane helix</keyword>
<feature type="transmembrane region" description="Helical" evidence="10">
    <location>
        <begin position="35"/>
        <end position="61"/>
    </location>
</feature>
<dbReference type="SMART" id="SM00756">
    <property type="entry name" value="VKc"/>
    <property type="match status" value="1"/>
</dbReference>
<sequence length="218" mass="23918">MKDMALNGTERFEDQAQQEESTETAYSYGTSVPKIFGLFTAVAAIGWAVSVFLTGIHFWALPLPASFDPTGTPWQVMTSEYAYIMGIPLALLGAVYYLTVLLMSGLWFQTRAPLILKLLTPVTIIGVMSSAVFVYLQLFVIEAICPFCMVSAASTTVLLLLEYIMIKKSSLPSLTKLIPTAKTTFNKKGVTWMGLMFVAAALPILVFWITTIMPFPGS</sequence>
<name>D6XXN5_BACIE</name>
<dbReference type="Gene3D" id="1.20.1440.130">
    <property type="entry name" value="VKOR domain"/>
    <property type="match status" value="1"/>
</dbReference>
<evidence type="ECO:0000256" key="3">
    <source>
        <dbReference type="ARBA" id="ARBA00022692"/>
    </source>
</evidence>
<dbReference type="PANTHER" id="PTHR34573:SF1">
    <property type="entry name" value="VITAMIN K EPOXIDE REDUCTASE DOMAIN-CONTAINING PROTEIN"/>
    <property type="match status" value="1"/>
</dbReference>
<evidence type="ECO:0000256" key="10">
    <source>
        <dbReference type="SAM" id="Phobius"/>
    </source>
</evidence>
<keyword evidence="6" id="KW-0560">Oxidoreductase</keyword>
<reference evidence="12" key="1">
    <citation type="submission" date="2009-10" db="EMBL/GenBank/DDBJ databases">
        <title>Complete sequence of Bacillus selenitireducens MLS10.</title>
        <authorList>
            <consortium name="US DOE Joint Genome Institute"/>
            <person name="Lucas S."/>
            <person name="Copeland A."/>
            <person name="Lapidus A."/>
            <person name="Glavina del Rio T."/>
            <person name="Dalin E."/>
            <person name="Tice H."/>
            <person name="Bruce D."/>
            <person name="Goodwin L."/>
            <person name="Pitluck S."/>
            <person name="Sims D."/>
            <person name="Brettin T."/>
            <person name="Detter J.C."/>
            <person name="Han C."/>
            <person name="Larimer F."/>
            <person name="Land M."/>
            <person name="Hauser L."/>
            <person name="Kyrpides N."/>
            <person name="Ovchinnikova G."/>
            <person name="Stolz J."/>
        </authorList>
    </citation>
    <scope>NUCLEOTIDE SEQUENCE [LARGE SCALE GENOMIC DNA]</scope>
    <source>
        <strain evidence="12">MLS10</strain>
    </source>
</reference>
<dbReference type="GO" id="GO:0016020">
    <property type="term" value="C:membrane"/>
    <property type="evidence" value="ECO:0007669"/>
    <property type="project" value="UniProtKB-SubCell"/>
</dbReference>
<organism evidence="12 13">
    <name type="scientific">Bacillus selenitireducens (strain ATCC 700615 / DSM 15326 / MLS10)</name>
    <dbReference type="NCBI Taxonomy" id="439292"/>
    <lineage>
        <taxon>Bacteria</taxon>
        <taxon>Bacillati</taxon>
        <taxon>Bacillota</taxon>
        <taxon>Bacilli</taxon>
        <taxon>Bacillales</taxon>
        <taxon>Bacillaceae</taxon>
        <taxon>Salisediminibacterium</taxon>
    </lineage>
</organism>
<dbReference type="RefSeq" id="WP_013173499.1">
    <property type="nucleotide sequence ID" value="NC_014219.1"/>
</dbReference>
<dbReference type="InterPro" id="IPR038354">
    <property type="entry name" value="VKOR_sf"/>
</dbReference>
<dbReference type="EMBL" id="CP001791">
    <property type="protein sequence ID" value="ADI00078.1"/>
    <property type="molecule type" value="Genomic_DNA"/>
</dbReference>
<dbReference type="KEGG" id="bse:Bsel_2577"/>
<evidence type="ECO:0000256" key="9">
    <source>
        <dbReference type="ARBA" id="ARBA00023284"/>
    </source>
</evidence>
<feature type="transmembrane region" description="Helical" evidence="10">
    <location>
        <begin position="114"/>
        <end position="133"/>
    </location>
</feature>
<feature type="transmembrane region" description="Helical" evidence="10">
    <location>
        <begin position="81"/>
        <end position="102"/>
    </location>
</feature>
<proteinExistence type="inferred from homology"/>
<keyword evidence="13" id="KW-1185">Reference proteome</keyword>
<keyword evidence="3 10" id="KW-0812">Transmembrane</keyword>
<feature type="domain" description="Vitamin K epoxide reductase" evidence="11">
    <location>
        <begin position="33"/>
        <end position="166"/>
    </location>
</feature>
<feature type="transmembrane region" description="Helical" evidence="10">
    <location>
        <begin position="139"/>
        <end position="161"/>
    </location>
</feature>
<evidence type="ECO:0000256" key="7">
    <source>
        <dbReference type="ARBA" id="ARBA00023136"/>
    </source>
</evidence>
<keyword evidence="9" id="KW-0676">Redox-active center</keyword>
<evidence type="ECO:0000256" key="2">
    <source>
        <dbReference type="ARBA" id="ARBA00006214"/>
    </source>
</evidence>
<dbReference type="HOGENOM" id="CLU_1302654_0_0_9"/>
<accession>D6XXN5</accession>
<keyword evidence="4" id="KW-0874">Quinone</keyword>
<evidence type="ECO:0000256" key="4">
    <source>
        <dbReference type="ARBA" id="ARBA00022719"/>
    </source>
</evidence>
<gene>
    <name evidence="12" type="ordered locus">Bsel_2577</name>
</gene>
<evidence type="ECO:0000259" key="11">
    <source>
        <dbReference type="SMART" id="SM00756"/>
    </source>
</evidence>
<keyword evidence="8" id="KW-1015">Disulfide bond</keyword>
<feature type="transmembrane region" description="Helical" evidence="10">
    <location>
        <begin position="192"/>
        <end position="215"/>
    </location>
</feature>
<dbReference type="InterPro" id="IPR012932">
    <property type="entry name" value="VKOR"/>
</dbReference>
<evidence type="ECO:0000256" key="5">
    <source>
        <dbReference type="ARBA" id="ARBA00022989"/>
    </source>
</evidence>
<dbReference type="AlphaFoldDB" id="D6XXN5"/>
<dbReference type="Pfam" id="PF07884">
    <property type="entry name" value="VKOR"/>
    <property type="match status" value="1"/>
</dbReference>
<dbReference type="eggNOG" id="COG4243">
    <property type="taxonomic scope" value="Bacteria"/>
</dbReference>
<evidence type="ECO:0000313" key="12">
    <source>
        <dbReference type="EMBL" id="ADI00078.1"/>
    </source>
</evidence>
<dbReference type="OrthoDB" id="2844900at2"/>
<dbReference type="GO" id="GO:0048038">
    <property type="term" value="F:quinone binding"/>
    <property type="evidence" value="ECO:0007669"/>
    <property type="project" value="UniProtKB-KW"/>
</dbReference>
<evidence type="ECO:0000256" key="1">
    <source>
        <dbReference type="ARBA" id="ARBA00004141"/>
    </source>
</evidence>
<evidence type="ECO:0000256" key="8">
    <source>
        <dbReference type="ARBA" id="ARBA00023157"/>
    </source>
</evidence>
<evidence type="ECO:0000256" key="6">
    <source>
        <dbReference type="ARBA" id="ARBA00023002"/>
    </source>
</evidence>